<dbReference type="Gene3D" id="3.10.20.600">
    <property type="match status" value="1"/>
</dbReference>
<proteinExistence type="inferred from homology"/>
<dbReference type="PANTHER" id="PTHR43578:SF3">
    <property type="entry name" value="NADH-QUINONE OXIDOREDUCTASE SUBUNIT F"/>
    <property type="match status" value="1"/>
</dbReference>
<evidence type="ECO:0000256" key="3">
    <source>
        <dbReference type="ARBA" id="ARBA00002378"/>
    </source>
</evidence>
<dbReference type="SUPFAM" id="SSF142984">
    <property type="entry name" value="Nqo1 middle domain-like"/>
    <property type="match status" value="1"/>
</dbReference>
<comment type="cofactor">
    <cofactor evidence="2">
        <name>[4Fe-4S] cluster</name>
        <dbReference type="ChEBI" id="CHEBI:49883"/>
    </cofactor>
</comment>
<evidence type="ECO:0000256" key="5">
    <source>
        <dbReference type="ARBA" id="ARBA00022485"/>
    </source>
</evidence>
<evidence type="ECO:0000256" key="1">
    <source>
        <dbReference type="ARBA" id="ARBA00001917"/>
    </source>
</evidence>
<keyword evidence="11" id="KW-1185">Reference proteome</keyword>
<reference evidence="10 11" key="1">
    <citation type="submission" date="2018-06" db="EMBL/GenBank/DDBJ databases">
        <title>Genomic Encyclopedia of Archaeal and Bacterial Type Strains, Phase II (KMG-II): from individual species to whole genera.</title>
        <authorList>
            <person name="Goeker M."/>
        </authorList>
    </citation>
    <scope>NUCLEOTIDE SEQUENCE [LARGE SCALE GENOMIC DNA]</scope>
    <source>
        <strain evidence="10 11">JCM 11668</strain>
    </source>
</reference>
<keyword evidence="7" id="KW-0408">Iron</keyword>
<comment type="similarity">
    <text evidence="4">Belongs to the complex I 51 kDa subunit family.</text>
</comment>
<feature type="domain" description="NADH-ubiquinone oxidoreductase 51kDa subunit iron-sulphur binding" evidence="9">
    <location>
        <begin position="331"/>
        <end position="376"/>
    </location>
</feature>
<dbReference type="InterPro" id="IPR011538">
    <property type="entry name" value="Nuo51_FMN-bd"/>
</dbReference>
<comment type="function">
    <text evidence="3">NDH-1 shuttles electrons from NADH, via FMN and iron-sulfur (Fe-S) centers, to quinones in the respiratory chain. The immediate electron acceptor for the enzyme in this species is believed to be ubiquinone. Couples the redox reaction to proton translocation (for every two electrons transferred, four hydrogen ions are translocated across the cytoplasmic membrane), and thus conserves the redox energy in a proton gradient.</text>
</comment>
<gene>
    <name evidence="10" type="ORF">BJ122_11542</name>
</gene>
<dbReference type="InterPro" id="IPR019575">
    <property type="entry name" value="Nuop51_4Fe4S-bd"/>
</dbReference>
<comment type="cofactor">
    <cofactor evidence="1">
        <name>FMN</name>
        <dbReference type="ChEBI" id="CHEBI:58210"/>
    </cofactor>
</comment>
<evidence type="ECO:0000256" key="6">
    <source>
        <dbReference type="ARBA" id="ARBA00022723"/>
    </source>
</evidence>
<dbReference type="FunFam" id="3.40.50.11540:FF:000001">
    <property type="entry name" value="NADH dehydrogenase [ubiquinone] flavoprotein 1, mitochondrial"/>
    <property type="match status" value="1"/>
</dbReference>
<dbReference type="Pfam" id="PF01512">
    <property type="entry name" value="Complex1_51K"/>
    <property type="match status" value="1"/>
</dbReference>
<evidence type="ECO:0000256" key="2">
    <source>
        <dbReference type="ARBA" id="ARBA00001966"/>
    </source>
</evidence>
<dbReference type="PANTHER" id="PTHR43578">
    <property type="entry name" value="NADH-QUINONE OXIDOREDUCTASE SUBUNIT F"/>
    <property type="match status" value="1"/>
</dbReference>
<evidence type="ECO:0000313" key="11">
    <source>
        <dbReference type="Proteomes" id="UP000248148"/>
    </source>
</evidence>
<dbReference type="SUPFAM" id="SSF142019">
    <property type="entry name" value="Nqo1 FMN-binding domain-like"/>
    <property type="match status" value="1"/>
</dbReference>
<dbReference type="SMART" id="SM00928">
    <property type="entry name" value="NADH_4Fe-4S"/>
    <property type="match status" value="1"/>
</dbReference>
<dbReference type="GO" id="GO:0046872">
    <property type="term" value="F:metal ion binding"/>
    <property type="evidence" value="ECO:0007669"/>
    <property type="project" value="UniProtKB-KW"/>
</dbReference>
<dbReference type="AlphaFoldDB" id="A0A318TBV1"/>
<protein>
    <submittedName>
        <fullName evidence="10">NADH dehydrogenase subunit F</fullName>
    </submittedName>
</protein>
<dbReference type="Gene3D" id="6.10.250.1450">
    <property type="match status" value="1"/>
</dbReference>
<dbReference type="EMBL" id="QJTI01000015">
    <property type="protein sequence ID" value="PYF02013.1"/>
    <property type="molecule type" value="Genomic_DNA"/>
</dbReference>
<keyword evidence="8" id="KW-0411">Iron-sulfur</keyword>
<keyword evidence="5" id="KW-0004">4Fe-4S</keyword>
<accession>A0A318TBV1</accession>
<evidence type="ECO:0000256" key="8">
    <source>
        <dbReference type="ARBA" id="ARBA00023014"/>
    </source>
</evidence>
<dbReference type="Pfam" id="PF10531">
    <property type="entry name" value="SLBB"/>
    <property type="match status" value="1"/>
</dbReference>
<dbReference type="GO" id="GO:0010181">
    <property type="term" value="F:FMN binding"/>
    <property type="evidence" value="ECO:0007669"/>
    <property type="project" value="InterPro"/>
</dbReference>
<dbReference type="InterPro" id="IPR037225">
    <property type="entry name" value="Nuo51_FMN-bd_sf"/>
</dbReference>
<dbReference type="RefSeq" id="WP_110781362.1">
    <property type="nucleotide sequence ID" value="NZ_QJTI01000015.1"/>
</dbReference>
<comment type="caution">
    <text evidence="10">The sequence shown here is derived from an EMBL/GenBank/DDBJ whole genome shotgun (WGS) entry which is preliminary data.</text>
</comment>
<name>A0A318TBV1_9BRAD</name>
<dbReference type="Proteomes" id="UP000248148">
    <property type="component" value="Unassembled WGS sequence"/>
</dbReference>
<dbReference type="InterPro" id="IPR019554">
    <property type="entry name" value="Soluble_ligand-bd"/>
</dbReference>
<dbReference type="OrthoDB" id="9761899at2"/>
<evidence type="ECO:0000256" key="7">
    <source>
        <dbReference type="ARBA" id="ARBA00023004"/>
    </source>
</evidence>
<evidence type="ECO:0000259" key="9">
    <source>
        <dbReference type="SMART" id="SM00928"/>
    </source>
</evidence>
<dbReference type="GO" id="GO:0008137">
    <property type="term" value="F:NADH dehydrogenase (ubiquinone) activity"/>
    <property type="evidence" value="ECO:0007669"/>
    <property type="project" value="InterPro"/>
</dbReference>
<dbReference type="Pfam" id="PF10589">
    <property type="entry name" value="NADH_4Fe-4S"/>
    <property type="match status" value="1"/>
</dbReference>
<evidence type="ECO:0000256" key="4">
    <source>
        <dbReference type="ARBA" id="ARBA00007523"/>
    </source>
</evidence>
<sequence length="428" mass="45584">MSETPLTCRARPDRSPHSFAEWQRLGGYEALRRALKELSPDDLVALVESSGLRGRGGAGFLTGTKWKLMRKAAAAAGEGPRYLCVNGDEMEPGSFKDRLLLEALPHQLIEGAMLAAYAIGATEVILLVRDAYRAGAAALNRAIVEIESAGLLGSNILGSGFSLTMRVHGSAGRYIVGEETALISAIEGDRPVPRARPPYPAQSGLWGRPTIVNNVETLSCVPLIVQHGADWFRGLSRTEEGGTKLYGVSGRVNRPMLIEAPMGTTARELIERCGGIRDGRRLRAFQPGGGATAFLEEAELDVPMDFGHLKKAGSALGTGALIVLDETSCPVASIARHARFYARESCGLCTPCRDGLPWVSKLLDQLEAGQGTAATLELLQMHVDLAGPSGRSFCDLMTGAMTPVRSGLERFADVFAAHLAGHCPVGRA</sequence>
<dbReference type="PROSITE" id="PS00645">
    <property type="entry name" value="COMPLEX1_51K_2"/>
    <property type="match status" value="1"/>
</dbReference>
<evidence type="ECO:0000313" key="10">
    <source>
        <dbReference type="EMBL" id="PYF02013.1"/>
    </source>
</evidence>
<organism evidence="10 11">
    <name type="scientific">Rhodopseudomonas faecalis</name>
    <dbReference type="NCBI Taxonomy" id="99655"/>
    <lineage>
        <taxon>Bacteria</taxon>
        <taxon>Pseudomonadati</taxon>
        <taxon>Pseudomonadota</taxon>
        <taxon>Alphaproteobacteria</taxon>
        <taxon>Hyphomicrobiales</taxon>
        <taxon>Nitrobacteraceae</taxon>
        <taxon>Rhodopseudomonas</taxon>
    </lineage>
</organism>
<dbReference type="InterPro" id="IPR037207">
    <property type="entry name" value="Nuop51_4Fe4S-bd_sf"/>
</dbReference>
<dbReference type="SUPFAM" id="SSF140490">
    <property type="entry name" value="Nqo1C-terminal domain-like"/>
    <property type="match status" value="1"/>
</dbReference>
<dbReference type="InterPro" id="IPR001949">
    <property type="entry name" value="NADH-UbQ_OxRdtase_51kDa_CS"/>
</dbReference>
<dbReference type="GO" id="GO:0051539">
    <property type="term" value="F:4 iron, 4 sulfur cluster binding"/>
    <property type="evidence" value="ECO:0007669"/>
    <property type="project" value="UniProtKB-KW"/>
</dbReference>
<dbReference type="Gene3D" id="3.40.50.11540">
    <property type="entry name" value="NADH-ubiquinone oxidoreductase 51kDa subunit"/>
    <property type="match status" value="1"/>
</dbReference>
<keyword evidence="6" id="KW-0479">Metal-binding</keyword>
<dbReference type="Gene3D" id="1.20.1440.230">
    <property type="entry name" value="NADH-ubiquinone oxidoreductase 51kDa subunit, iron-sulphur binding domain"/>
    <property type="match status" value="1"/>
</dbReference>